<evidence type="ECO:0000313" key="3">
    <source>
        <dbReference type="Proteomes" id="UP000256900"/>
    </source>
</evidence>
<protein>
    <submittedName>
        <fullName evidence="2">Uncharacterized protein</fullName>
    </submittedName>
</protein>
<organism evidence="2 3">
    <name type="scientific">Methylovirgula ligni</name>
    <dbReference type="NCBI Taxonomy" id="569860"/>
    <lineage>
        <taxon>Bacteria</taxon>
        <taxon>Pseudomonadati</taxon>
        <taxon>Pseudomonadota</taxon>
        <taxon>Alphaproteobacteria</taxon>
        <taxon>Hyphomicrobiales</taxon>
        <taxon>Beijerinckiaceae</taxon>
        <taxon>Methylovirgula</taxon>
    </lineage>
</organism>
<dbReference type="AlphaFoldDB" id="A0A3D9Z9Q1"/>
<dbReference type="Proteomes" id="UP000256900">
    <property type="component" value="Unassembled WGS sequence"/>
</dbReference>
<comment type="caution">
    <text evidence="2">The sequence shown here is derived from an EMBL/GenBank/DDBJ whole genome shotgun (WGS) entry which is preliminary data.</text>
</comment>
<dbReference type="OrthoDB" id="8447539at2"/>
<keyword evidence="1" id="KW-0812">Transmembrane</keyword>
<dbReference type="RefSeq" id="WP_129396525.1">
    <property type="nucleotide sequence ID" value="NZ_CP025086.1"/>
</dbReference>
<feature type="transmembrane region" description="Helical" evidence="1">
    <location>
        <begin position="50"/>
        <end position="71"/>
    </location>
</feature>
<feature type="transmembrane region" description="Helical" evidence="1">
    <location>
        <begin position="12"/>
        <end position="38"/>
    </location>
</feature>
<reference evidence="2 3" key="1">
    <citation type="submission" date="2018-08" db="EMBL/GenBank/DDBJ databases">
        <title>Genomic Encyclopedia of Type Strains, Phase IV (KMG-IV): sequencing the most valuable type-strain genomes for metagenomic binning, comparative biology and taxonomic classification.</title>
        <authorList>
            <person name="Goeker M."/>
        </authorList>
    </citation>
    <scope>NUCLEOTIDE SEQUENCE [LARGE SCALE GENOMIC DNA]</scope>
    <source>
        <strain evidence="2 3">BW863</strain>
    </source>
</reference>
<evidence type="ECO:0000313" key="2">
    <source>
        <dbReference type="EMBL" id="REF87996.1"/>
    </source>
</evidence>
<dbReference type="EMBL" id="QUMO01000002">
    <property type="protein sequence ID" value="REF87996.1"/>
    <property type="molecule type" value="Genomic_DNA"/>
</dbReference>
<accession>A0A3D9Z9Q1</accession>
<dbReference type="PROSITE" id="PS51257">
    <property type="entry name" value="PROKAR_LIPOPROTEIN"/>
    <property type="match status" value="1"/>
</dbReference>
<name>A0A3D9Z9Q1_9HYPH</name>
<sequence length="182" mass="18465">MQKSMSVLTRPLWFATLLVAGIGTSLGFACAVPLAALAALGTLTLGRGTALALVVVVVAANQAVGFGLLHYPHDPVTIAWGGAFLLVGVLAVFAADFIEARGPALPQAALYALAFVAAFTAYEGGLFLLSLATHGGLYPYEPAIVLRVLAINAVTFAGLLAAGRLAVGAGFSDGVRLSREAA</sequence>
<keyword evidence="1" id="KW-1133">Transmembrane helix</keyword>
<keyword evidence="3" id="KW-1185">Reference proteome</keyword>
<gene>
    <name evidence="2" type="ORF">DES32_1635</name>
</gene>
<keyword evidence="1" id="KW-0472">Membrane</keyword>
<proteinExistence type="predicted"/>
<feature type="transmembrane region" description="Helical" evidence="1">
    <location>
        <begin position="77"/>
        <end position="98"/>
    </location>
</feature>
<feature type="transmembrane region" description="Helical" evidence="1">
    <location>
        <begin position="144"/>
        <end position="167"/>
    </location>
</feature>
<evidence type="ECO:0000256" key="1">
    <source>
        <dbReference type="SAM" id="Phobius"/>
    </source>
</evidence>
<feature type="transmembrane region" description="Helical" evidence="1">
    <location>
        <begin position="110"/>
        <end position="132"/>
    </location>
</feature>